<accession>A0A1H3G9T4</accession>
<dbReference type="Pfam" id="PF04960">
    <property type="entry name" value="Glutaminase"/>
    <property type="match status" value="1"/>
</dbReference>
<feature type="binding site" evidence="6">
    <location>
        <position position="271"/>
    </location>
    <ligand>
        <name>substrate</name>
    </ligand>
</feature>
<sequence length="335" mass="37359">MFCFQLPERKNKKLKGRITTIIQHPIFNFIEQMNFTTILQEIEQESNTFSTTGNVTTTIPELAKVSPNKFGIHLTTIEGEDFGIGDSVEKFSIQSISKALTVALAFSFLDEKIWKRVGVEPSGSAFNSLIQLEYEKGIPRNPFINSGAIVIADMLVSCLNNPKEDFLEYIRVISGSPTINFNLAVAQSEKDTRFRNAALANFLKSFGNIENDVDEVLDFYFHQCSIEMTCKELAHSFFFFANEGKTKEGKQILTKSQVKRLNALMQTCGFYDESGEFTYKVGLPGKSGIGGGIVALYPKNFVVATWSPKLNKKGNSELGMHALELLTTKTGMSVF</sequence>
<comment type="similarity">
    <text evidence="1 6">Belongs to the glutaminase family.</text>
</comment>
<dbReference type="Gene3D" id="3.40.710.10">
    <property type="entry name" value="DD-peptidase/beta-lactamase superfamily"/>
    <property type="match status" value="1"/>
</dbReference>
<dbReference type="HAMAP" id="MF_00313">
    <property type="entry name" value="Glutaminase"/>
    <property type="match status" value="1"/>
</dbReference>
<dbReference type="EMBL" id="FNMV01000021">
    <property type="protein sequence ID" value="SDX99817.1"/>
    <property type="molecule type" value="Genomic_DNA"/>
</dbReference>
<keyword evidence="4 6" id="KW-0378">Hydrolase</keyword>
<dbReference type="EC" id="3.5.1.2" evidence="3 6"/>
<dbReference type="InterPro" id="IPR012338">
    <property type="entry name" value="Beta-lactam/transpept-like"/>
</dbReference>
<feature type="binding site" evidence="6">
    <location>
        <position position="220"/>
    </location>
    <ligand>
        <name>substrate</name>
    </ligand>
</feature>
<evidence type="ECO:0000256" key="2">
    <source>
        <dbReference type="ARBA" id="ARBA00011881"/>
    </source>
</evidence>
<dbReference type="InterPro" id="IPR015868">
    <property type="entry name" value="Glutaminase"/>
</dbReference>
<comment type="caution">
    <text evidence="6">Lacks conserved residue(s) required for the propagation of feature annotation.</text>
</comment>
<dbReference type="PANTHER" id="PTHR12544">
    <property type="entry name" value="GLUTAMINASE"/>
    <property type="match status" value="1"/>
</dbReference>
<comment type="subunit">
    <text evidence="2 6">Homotetramer.</text>
</comment>
<feature type="binding site" evidence="6">
    <location>
        <position position="189"/>
    </location>
    <ligand>
        <name>substrate</name>
    </ligand>
</feature>
<dbReference type="GO" id="GO:0006543">
    <property type="term" value="P:L-glutamine catabolic process"/>
    <property type="evidence" value="ECO:0007669"/>
    <property type="project" value="TreeGrafter"/>
</dbReference>
<name>A0A1H3G9T4_9FLAO</name>
<evidence type="ECO:0000256" key="1">
    <source>
        <dbReference type="ARBA" id="ARBA00011076"/>
    </source>
</evidence>
<evidence type="ECO:0000313" key="8">
    <source>
        <dbReference type="Proteomes" id="UP000198569"/>
    </source>
</evidence>
<feature type="binding site" evidence="6">
    <location>
        <position position="145"/>
    </location>
    <ligand>
        <name>substrate</name>
    </ligand>
</feature>
<gene>
    <name evidence="6" type="primary">glsA</name>
    <name evidence="7" type="ORF">SAMN05444338_12112</name>
</gene>
<comment type="catalytic activity">
    <reaction evidence="5 6">
        <text>L-glutamine + H2O = L-glutamate + NH4(+)</text>
        <dbReference type="Rhea" id="RHEA:15889"/>
        <dbReference type="ChEBI" id="CHEBI:15377"/>
        <dbReference type="ChEBI" id="CHEBI:28938"/>
        <dbReference type="ChEBI" id="CHEBI:29985"/>
        <dbReference type="ChEBI" id="CHEBI:58359"/>
        <dbReference type="EC" id="3.5.1.2"/>
    </reaction>
</comment>
<keyword evidence="6" id="KW-0007">Acetylation</keyword>
<dbReference type="FunFam" id="3.40.710.10:FF:000005">
    <property type="entry name" value="Glutaminase"/>
    <property type="match status" value="1"/>
</dbReference>
<feature type="binding site" evidence="6">
    <location>
        <position position="95"/>
    </location>
    <ligand>
        <name>substrate</name>
    </ligand>
</feature>
<dbReference type="PANTHER" id="PTHR12544:SF29">
    <property type="entry name" value="GLUTAMINASE"/>
    <property type="match status" value="1"/>
</dbReference>
<dbReference type="SUPFAM" id="SSF56601">
    <property type="entry name" value="beta-lactamase/transpeptidase-like"/>
    <property type="match status" value="1"/>
</dbReference>
<proteinExistence type="inferred from homology"/>
<dbReference type="NCBIfam" id="NF002133">
    <property type="entry name" value="PRK00971.1-2"/>
    <property type="match status" value="1"/>
</dbReference>
<evidence type="ECO:0000256" key="3">
    <source>
        <dbReference type="ARBA" id="ARBA00012918"/>
    </source>
</evidence>
<evidence type="ECO:0000256" key="4">
    <source>
        <dbReference type="ARBA" id="ARBA00022801"/>
    </source>
</evidence>
<dbReference type="GO" id="GO:0004359">
    <property type="term" value="F:glutaminase activity"/>
    <property type="evidence" value="ECO:0007669"/>
    <property type="project" value="UniProtKB-UniRule"/>
</dbReference>
<reference evidence="8" key="1">
    <citation type="submission" date="2016-10" db="EMBL/GenBank/DDBJ databases">
        <authorList>
            <person name="Varghese N."/>
            <person name="Submissions S."/>
        </authorList>
    </citation>
    <scope>NUCLEOTIDE SEQUENCE [LARGE SCALE GENOMIC DNA]</scope>
    <source>
        <strain evidence="8">DSM 15718</strain>
    </source>
</reference>
<dbReference type="NCBIfam" id="TIGR03814">
    <property type="entry name" value="Gln_ase"/>
    <property type="match status" value="1"/>
</dbReference>
<keyword evidence="8" id="KW-1185">Reference proteome</keyword>
<dbReference type="GO" id="GO:0006537">
    <property type="term" value="P:glutamate biosynthetic process"/>
    <property type="evidence" value="ECO:0007669"/>
    <property type="project" value="TreeGrafter"/>
</dbReference>
<evidence type="ECO:0000256" key="6">
    <source>
        <dbReference type="HAMAP-Rule" id="MF_00313"/>
    </source>
</evidence>
<feature type="binding site" evidence="6">
    <location>
        <position position="196"/>
    </location>
    <ligand>
        <name>substrate</name>
    </ligand>
</feature>
<protein>
    <recommendedName>
        <fullName evidence="3 6">Glutaminase</fullName>
        <ecNumber evidence="3 6">3.5.1.2</ecNumber>
    </recommendedName>
</protein>
<dbReference type="AlphaFoldDB" id="A0A1H3G9T4"/>
<dbReference type="STRING" id="229203.SAMN05444338_12112"/>
<evidence type="ECO:0000313" key="7">
    <source>
        <dbReference type="EMBL" id="SDX99817.1"/>
    </source>
</evidence>
<evidence type="ECO:0000256" key="5">
    <source>
        <dbReference type="ARBA" id="ARBA00049534"/>
    </source>
</evidence>
<organism evidence="7 8">
    <name type="scientific">Flavobacterium degerlachei</name>
    <dbReference type="NCBI Taxonomy" id="229203"/>
    <lineage>
        <taxon>Bacteria</taxon>
        <taxon>Pseudomonadati</taxon>
        <taxon>Bacteroidota</taxon>
        <taxon>Flavobacteriia</taxon>
        <taxon>Flavobacteriales</taxon>
        <taxon>Flavobacteriaceae</taxon>
        <taxon>Flavobacterium</taxon>
    </lineage>
</organism>
<dbReference type="Proteomes" id="UP000198569">
    <property type="component" value="Unassembled WGS sequence"/>
</dbReference>
<dbReference type="NCBIfam" id="NF002132">
    <property type="entry name" value="PRK00971.1-1"/>
    <property type="match status" value="1"/>
</dbReference>